<dbReference type="Proteomes" id="UP001501257">
    <property type="component" value="Unassembled WGS sequence"/>
</dbReference>
<organism evidence="2 3">
    <name type="scientific">Paeniglutamicibacter antarcticus</name>
    <dbReference type="NCBI Taxonomy" id="494023"/>
    <lineage>
        <taxon>Bacteria</taxon>
        <taxon>Bacillati</taxon>
        <taxon>Actinomycetota</taxon>
        <taxon>Actinomycetes</taxon>
        <taxon>Micrococcales</taxon>
        <taxon>Micrococcaceae</taxon>
        <taxon>Paeniglutamicibacter</taxon>
    </lineage>
</organism>
<comment type="caution">
    <text evidence="2">The sequence shown here is derived from an EMBL/GenBank/DDBJ whole genome shotgun (WGS) entry which is preliminary data.</text>
</comment>
<evidence type="ECO:0000313" key="2">
    <source>
        <dbReference type="EMBL" id="GAA5226975.1"/>
    </source>
</evidence>
<dbReference type="SUPFAM" id="SSF55729">
    <property type="entry name" value="Acyl-CoA N-acyltransferases (Nat)"/>
    <property type="match status" value="1"/>
</dbReference>
<name>A0ABP9TPR4_9MICC</name>
<keyword evidence="3" id="KW-1185">Reference proteome</keyword>
<dbReference type="Pfam" id="PF00583">
    <property type="entry name" value="Acetyltransf_1"/>
    <property type="match status" value="1"/>
</dbReference>
<accession>A0ABP9TPR4</accession>
<reference evidence="3" key="1">
    <citation type="journal article" date="2019" name="Int. J. Syst. Evol. Microbiol.">
        <title>The Global Catalogue of Microorganisms (GCM) 10K type strain sequencing project: providing services to taxonomists for standard genome sequencing and annotation.</title>
        <authorList>
            <consortium name="The Broad Institute Genomics Platform"/>
            <consortium name="The Broad Institute Genome Sequencing Center for Infectious Disease"/>
            <person name="Wu L."/>
            <person name="Ma J."/>
        </authorList>
    </citation>
    <scope>NUCLEOTIDE SEQUENCE [LARGE SCALE GENOMIC DNA]</scope>
    <source>
        <strain evidence="3">JCM 18952</strain>
    </source>
</reference>
<gene>
    <name evidence="2" type="ORF">GCM10025778_15080</name>
</gene>
<dbReference type="EMBL" id="BAABLK010000025">
    <property type="protein sequence ID" value="GAA5226975.1"/>
    <property type="molecule type" value="Genomic_DNA"/>
</dbReference>
<proteinExistence type="predicted"/>
<feature type="domain" description="N-acetyltransferase" evidence="1">
    <location>
        <begin position="22"/>
        <end position="108"/>
    </location>
</feature>
<protein>
    <recommendedName>
        <fullName evidence="1">N-acetyltransferase domain-containing protein</fullName>
    </recommendedName>
</protein>
<sequence>MRLNSTAIVEKIVNERVKFDHPYTKDPNAGGIRVELNGQTIGVMLIEGIEVPGDGIAARVTAVAVAPDWERRGVGSVLLGMIPQVVPARLVYGGCEMAAAAFCQRAGFDALAEGEILYMPLGNGAAFKSSNEYYPLWFVRHS</sequence>
<evidence type="ECO:0000313" key="3">
    <source>
        <dbReference type="Proteomes" id="UP001501257"/>
    </source>
</evidence>
<evidence type="ECO:0000259" key="1">
    <source>
        <dbReference type="Pfam" id="PF00583"/>
    </source>
</evidence>
<dbReference type="Gene3D" id="3.40.630.30">
    <property type="match status" value="1"/>
</dbReference>
<dbReference type="InterPro" id="IPR000182">
    <property type="entry name" value="GNAT_dom"/>
</dbReference>
<dbReference type="InterPro" id="IPR016181">
    <property type="entry name" value="Acyl_CoA_acyltransferase"/>
</dbReference>